<keyword evidence="2 5" id="KW-0288">FMN</keyword>
<dbReference type="Gene3D" id="3.40.109.10">
    <property type="entry name" value="NADH Oxidase"/>
    <property type="match status" value="1"/>
</dbReference>
<comment type="similarity">
    <text evidence="5">Belongs to the nitroreductase family. HadB/RutE subfamily.</text>
</comment>
<dbReference type="Pfam" id="PF00881">
    <property type="entry name" value="Nitroreductase"/>
    <property type="match status" value="1"/>
</dbReference>
<dbReference type="RefSeq" id="WP_183815707.1">
    <property type="nucleotide sequence ID" value="NZ_JACHOB010000001.1"/>
</dbReference>
<dbReference type="InterPro" id="IPR000415">
    <property type="entry name" value="Nitroreductase-like"/>
</dbReference>
<dbReference type="PANTHER" id="PTHR43543">
    <property type="entry name" value="MALONIC SEMIALDEHYDE REDUCTASE RUTE-RELATED"/>
    <property type="match status" value="1"/>
</dbReference>
<protein>
    <recommendedName>
        <fullName evidence="5">Putative NADH dehydrogenase/NAD(P)H nitroreductase GGQ59_000611</fullName>
        <ecNumber evidence="5">1.-.-.-</ecNumber>
    </recommendedName>
</protein>
<reference evidence="7 8" key="1">
    <citation type="submission" date="2020-08" db="EMBL/GenBank/DDBJ databases">
        <title>Genomic Encyclopedia of Type Strains, Phase IV (KMG-IV): sequencing the most valuable type-strain genomes for metagenomic binning, comparative biology and taxonomic classification.</title>
        <authorList>
            <person name="Goeker M."/>
        </authorList>
    </citation>
    <scope>NUCLEOTIDE SEQUENCE [LARGE SCALE GENOMIC DNA]</scope>
    <source>
        <strain evidence="7 8">DSM 102850</strain>
    </source>
</reference>
<dbReference type="SUPFAM" id="SSF55469">
    <property type="entry name" value="FMN-dependent nitroreductase-like"/>
    <property type="match status" value="1"/>
</dbReference>
<keyword evidence="3 5" id="KW-0521">NADP</keyword>
<dbReference type="GO" id="GO:0016491">
    <property type="term" value="F:oxidoreductase activity"/>
    <property type="evidence" value="ECO:0007669"/>
    <property type="project" value="UniProtKB-UniRule"/>
</dbReference>
<evidence type="ECO:0000259" key="6">
    <source>
        <dbReference type="Pfam" id="PF00881"/>
    </source>
</evidence>
<accession>A0A840I1F1</accession>
<evidence type="ECO:0000256" key="1">
    <source>
        <dbReference type="ARBA" id="ARBA00022630"/>
    </source>
</evidence>
<dbReference type="Proteomes" id="UP000563524">
    <property type="component" value="Unassembled WGS sequence"/>
</dbReference>
<evidence type="ECO:0000256" key="5">
    <source>
        <dbReference type="HAMAP-Rule" id="MF_01204"/>
    </source>
</evidence>
<evidence type="ECO:0000313" key="7">
    <source>
        <dbReference type="EMBL" id="MBB4658111.1"/>
    </source>
</evidence>
<dbReference type="HAMAP" id="MF_01204">
    <property type="entry name" value="Oxidoreductase_RutE_HadB"/>
    <property type="match status" value="1"/>
</dbReference>
<organism evidence="7 8">
    <name type="scientific">Parvularcula dongshanensis</name>
    <dbReference type="NCBI Taxonomy" id="1173995"/>
    <lineage>
        <taxon>Bacteria</taxon>
        <taxon>Pseudomonadati</taxon>
        <taxon>Pseudomonadota</taxon>
        <taxon>Alphaproteobacteria</taxon>
        <taxon>Parvularculales</taxon>
        <taxon>Parvularculaceae</taxon>
        <taxon>Parvularcula</taxon>
    </lineage>
</organism>
<evidence type="ECO:0000313" key="8">
    <source>
        <dbReference type="Proteomes" id="UP000563524"/>
    </source>
</evidence>
<dbReference type="InterPro" id="IPR023936">
    <property type="entry name" value="RutE-like"/>
</dbReference>
<proteinExistence type="inferred from homology"/>
<dbReference type="EMBL" id="JACHOB010000001">
    <property type="protein sequence ID" value="MBB4658111.1"/>
    <property type="molecule type" value="Genomic_DNA"/>
</dbReference>
<evidence type="ECO:0000256" key="3">
    <source>
        <dbReference type="ARBA" id="ARBA00022857"/>
    </source>
</evidence>
<dbReference type="AlphaFoldDB" id="A0A840I1F1"/>
<dbReference type="NCBIfam" id="NF003768">
    <property type="entry name" value="PRK05365.1"/>
    <property type="match status" value="1"/>
</dbReference>
<dbReference type="CDD" id="cd02148">
    <property type="entry name" value="RutE-like"/>
    <property type="match status" value="1"/>
</dbReference>
<name>A0A840I1F1_9PROT</name>
<evidence type="ECO:0000256" key="4">
    <source>
        <dbReference type="ARBA" id="ARBA00023002"/>
    </source>
</evidence>
<dbReference type="PANTHER" id="PTHR43543:SF1">
    <property type="entry name" value="MALONIC SEMIALDEHYDE REDUCTASE RUTE-RELATED"/>
    <property type="match status" value="1"/>
</dbReference>
<dbReference type="InterPro" id="IPR029479">
    <property type="entry name" value="Nitroreductase"/>
</dbReference>
<comment type="cofactor">
    <cofactor evidence="5">
        <name>FMN</name>
        <dbReference type="ChEBI" id="CHEBI:58210"/>
    </cofactor>
</comment>
<keyword evidence="8" id="KW-1185">Reference proteome</keyword>
<feature type="domain" description="Nitroreductase" evidence="6">
    <location>
        <begin position="21"/>
        <end position="181"/>
    </location>
</feature>
<keyword evidence="5" id="KW-0520">NAD</keyword>
<sequence>MTDRHHPLPDAALDQLFREARTRYAWADRPVSDATIQALYDLMKWGPTSANAQPGRYLFLRTKEAKARLAPFVMEQNLDKVMAAPVVALVGYDMRFHDQLPAQFPHADAKSWFEGNDALIEETAMRNGSLQGAYLMLAARALGLDVGPMSGFDRQGATAEFCAKAPGLETVHINFLCNLGYGTDENLYPRGPRLSFDEAARLL</sequence>
<dbReference type="EC" id="1.-.-.-" evidence="5"/>
<dbReference type="InterPro" id="IPR050461">
    <property type="entry name" value="Nitroreductase_HadB/RutE"/>
</dbReference>
<evidence type="ECO:0000256" key="2">
    <source>
        <dbReference type="ARBA" id="ARBA00022643"/>
    </source>
</evidence>
<keyword evidence="4 5" id="KW-0560">Oxidoreductase</keyword>
<gene>
    <name evidence="7" type="ORF">GGQ59_000611</name>
</gene>
<keyword evidence="1 5" id="KW-0285">Flavoprotein</keyword>
<comment type="caution">
    <text evidence="7">The sequence shown here is derived from an EMBL/GenBank/DDBJ whole genome shotgun (WGS) entry which is preliminary data.</text>
</comment>